<gene>
    <name evidence="1" type="ORF">I4F81_010976</name>
</gene>
<organism evidence="1 2">
    <name type="scientific">Pyropia yezoensis</name>
    <name type="common">Susabi-nori</name>
    <name type="synonym">Porphyra yezoensis</name>
    <dbReference type="NCBI Taxonomy" id="2788"/>
    <lineage>
        <taxon>Eukaryota</taxon>
        <taxon>Rhodophyta</taxon>
        <taxon>Bangiophyceae</taxon>
        <taxon>Bangiales</taxon>
        <taxon>Bangiaceae</taxon>
        <taxon>Pyropia</taxon>
    </lineage>
</organism>
<keyword evidence="2" id="KW-1185">Reference proteome</keyword>
<proteinExistence type="predicted"/>
<comment type="caution">
    <text evidence="1">The sequence shown here is derived from an EMBL/GenBank/DDBJ whole genome shotgun (WGS) entry which is preliminary data.</text>
</comment>
<sequence length="288" mass="31536">MMCKAEKLNNLFFGDKKADPEVTTDGEAKAIAQLARDLVDTIQVLLGERHSTNLHRLAYHLLAGLQKVGNLWEGDTSVNESAHSSIKAMFRRTNRVGRSLMMQVLRALETQTDVLQPFEEEERDAHCEAGLSAVAQGVAAAAVNAPVDGAEEQEYKATEQLKAFKRGVTVSLATVEKRPGLARLAAALGVPPTSTALMVNTIVKRAVFECGAPSVRQQVRDTVKFRGTPWFSFIRYKGADGRTQWGMVKVVLRAVAGARRSCVVVPCMRRAEAHRACDLTEFGCQRLA</sequence>
<protein>
    <submittedName>
        <fullName evidence="1">Uncharacterized protein</fullName>
    </submittedName>
</protein>
<evidence type="ECO:0000313" key="2">
    <source>
        <dbReference type="Proteomes" id="UP000798662"/>
    </source>
</evidence>
<dbReference type="Proteomes" id="UP000798662">
    <property type="component" value="Chromosome 3"/>
</dbReference>
<accession>A0ACC3CEX4</accession>
<dbReference type="EMBL" id="CM020620">
    <property type="protein sequence ID" value="KAK1868490.1"/>
    <property type="molecule type" value="Genomic_DNA"/>
</dbReference>
<name>A0ACC3CEX4_PYRYE</name>
<reference evidence="1" key="1">
    <citation type="submission" date="2019-11" db="EMBL/GenBank/DDBJ databases">
        <title>Nori genome reveals adaptations in red seaweeds to the harsh intertidal environment.</title>
        <authorList>
            <person name="Wang D."/>
            <person name="Mao Y."/>
        </authorList>
    </citation>
    <scope>NUCLEOTIDE SEQUENCE</scope>
    <source>
        <tissue evidence="1">Gametophyte</tissue>
    </source>
</reference>
<evidence type="ECO:0000313" key="1">
    <source>
        <dbReference type="EMBL" id="KAK1868490.1"/>
    </source>
</evidence>